<protein>
    <recommendedName>
        <fullName evidence="2">Cupin type-2 domain-containing protein</fullName>
    </recommendedName>
</protein>
<feature type="compositionally biased region" description="Basic and acidic residues" evidence="1">
    <location>
        <begin position="169"/>
        <end position="181"/>
    </location>
</feature>
<dbReference type="Pfam" id="PF07883">
    <property type="entry name" value="Cupin_2"/>
    <property type="match status" value="1"/>
</dbReference>
<name>A0A918C961_9ACTN</name>
<proteinExistence type="predicted"/>
<dbReference type="Gene3D" id="2.60.120.10">
    <property type="entry name" value="Jelly Rolls"/>
    <property type="match status" value="1"/>
</dbReference>
<reference evidence="3" key="2">
    <citation type="submission" date="2020-09" db="EMBL/GenBank/DDBJ databases">
        <authorList>
            <person name="Sun Q."/>
            <person name="Ohkuma M."/>
        </authorList>
    </citation>
    <scope>NUCLEOTIDE SEQUENCE</scope>
    <source>
        <strain evidence="3">JCM 4346</strain>
    </source>
</reference>
<dbReference type="InterPro" id="IPR014710">
    <property type="entry name" value="RmlC-like_jellyroll"/>
</dbReference>
<dbReference type="PANTHER" id="PTHR43698:SF1">
    <property type="entry name" value="BLL4564 PROTEIN"/>
    <property type="match status" value="1"/>
</dbReference>
<evidence type="ECO:0000313" key="4">
    <source>
        <dbReference type="Proteomes" id="UP000658320"/>
    </source>
</evidence>
<dbReference type="PANTHER" id="PTHR43698">
    <property type="entry name" value="RIBD C-TERMINAL DOMAIN CONTAINING PROTEIN"/>
    <property type="match status" value="1"/>
</dbReference>
<sequence>MSATSSNGDRRSVLRASAALSTPAALAGSAINGGTAYADELGNAGSPPTTGKLPKAPTAKGPAERLTGDVWLDTLTAGEEPSGILVAEVRFAPCSRPAWHRHAYGQTLHVTEGVGLVRARGGKLIVMRAGDTVYTPPGEWHFHGAAREHFMTHLAMVSTGGDPRNGTEWGDHVTDEDYDGR</sequence>
<evidence type="ECO:0000256" key="1">
    <source>
        <dbReference type="SAM" id="MobiDB-lite"/>
    </source>
</evidence>
<dbReference type="Proteomes" id="UP000658320">
    <property type="component" value="Unassembled WGS sequence"/>
</dbReference>
<dbReference type="AlphaFoldDB" id="A0A918C961"/>
<accession>A0A918C961</accession>
<dbReference type="InterPro" id="IPR006311">
    <property type="entry name" value="TAT_signal"/>
</dbReference>
<dbReference type="SUPFAM" id="SSF51182">
    <property type="entry name" value="RmlC-like cupins"/>
    <property type="match status" value="1"/>
</dbReference>
<dbReference type="EMBL" id="BMSX01000005">
    <property type="protein sequence ID" value="GGR09779.1"/>
    <property type="molecule type" value="Genomic_DNA"/>
</dbReference>
<organism evidence="3 4">
    <name type="scientific">Streptomyces aurantiogriseus</name>
    <dbReference type="NCBI Taxonomy" id="66870"/>
    <lineage>
        <taxon>Bacteria</taxon>
        <taxon>Bacillati</taxon>
        <taxon>Actinomycetota</taxon>
        <taxon>Actinomycetes</taxon>
        <taxon>Kitasatosporales</taxon>
        <taxon>Streptomycetaceae</taxon>
        <taxon>Streptomyces</taxon>
    </lineage>
</organism>
<dbReference type="RefSeq" id="WP_189935745.1">
    <property type="nucleotide sequence ID" value="NZ_BMSX01000005.1"/>
</dbReference>
<dbReference type="InterPro" id="IPR011051">
    <property type="entry name" value="RmlC_Cupin_sf"/>
</dbReference>
<gene>
    <name evidence="3" type="ORF">GCM10010251_27000</name>
</gene>
<feature type="region of interest" description="Disordered" evidence="1">
    <location>
        <begin position="41"/>
        <end position="62"/>
    </location>
</feature>
<feature type="domain" description="Cupin type-2" evidence="2">
    <location>
        <begin position="89"/>
        <end position="145"/>
    </location>
</feature>
<keyword evidence="4" id="KW-1185">Reference proteome</keyword>
<dbReference type="CDD" id="cd02233">
    <property type="entry name" value="cupin_HNL-like"/>
    <property type="match status" value="1"/>
</dbReference>
<dbReference type="InterPro" id="IPR013096">
    <property type="entry name" value="Cupin_2"/>
</dbReference>
<dbReference type="PROSITE" id="PS51318">
    <property type="entry name" value="TAT"/>
    <property type="match status" value="1"/>
</dbReference>
<evidence type="ECO:0000313" key="3">
    <source>
        <dbReference type="EMBL" id="GGR09779.1"/>
    </source>
</evidence>
<comment type="caution">
    <text evidence="3">The sequence shown here is derived from an EMBL/GenBank/DDBJ whole genome shotgun (WGS) entry which is preliminary data.</text>
</comment>
<evidence type="ECO:0000259" key="2">
    <source>
        <dbReference type="Pfam" id="PF07883"/>
    </source>
</evidence>
<reference evidence="3" key="1">
    <citation type="journal article" date="2014" name="Int. J. Syst. Evol. Microbiol.">
        <title>Complete genome sequence of Corynebacterium casei LMG S-19264T (=DSM 44701T), isolated from a smear-ripened cheese.</title>
        <authorList>
            <consortium name="US DOE Joint Genome Institute (JGI-PGF)"/>
            <person name="Walter F."/>
            <person name="Albersmeier A."/>
            <person name="Kalinowski J."/>
            <person name="Ruckert C."/>
        </authorList>
    </citation>
    <scope>NUCLEOTIDE SEQUENCE</scope>
    <source>
        <strain evidence="3">JCM 4346</strain>
    </source>
</reference>
<dbReference type="InterPro" id="IPR047263">
    <property type="entry name" value="HNL-like_cupin"/>
</dbReference>
<feature type="region of interest" description="Disordered" evidence="1">
    <location>
        <begin position="161"/>
        <end position="181"/>
    </location>
</feature>